<protein>
    <submittedName>
        <fullName evidence="4">Uncharacterized protein</fullName>
    </submittedName>
</protein>
<feature type="region of interest" description="Disordered" evidence="1">
    <location>
        <begin position="403"/>
        <end position="429"/>
    </location>
</feature>
<gene>
    <name evidence="4" type="ORF">FDA94_34105</name>
</gene>
<comment type="caution">
    <text evidence="4">The sequence shown here is derived from an EMBL/GenBank/DDBJ whole genome shotgun (WGS) entry which is preliminary data.</text>
</comment>
<name>A0A4U3LZ31_9ACTN</name>
<dbReference type="Pfam" id="PF03033">
    <property type="entry name" value="Glyco_transf_28"/>
    <property type="match status" value="1"/>
</dbReference>
<dbReference type="InterPro" id="IPR050426">
    <property type="entry name" value="Glycosyltransferase_28"/>
</dbReference>
<dbReference type="CDD" id="cd03784">
    <property type="entry name" value="GT1_Gtf-like"/>
    <property type="match status" value="1"/>
</dbReference>
<feature type="domain" description="Glycosyltransferase family 28 N-terminal" evidence="2">
    <location>
        <begin position="27"/>
        <end position="80"/>
    </location>
</feature>
<keyword evidence="5" id="KW-1185">Reference proteome</keyword>
<dbReference type="GO" id="GO:0005975">
    <property type="term" value="P:carbohydrate metabolic process"/>
    <property type="evidence" value="ECO:0007669"/>
    <property type="project" value="InterPro"/>
</dbReference>
<organism evidence="4 5">
    <name type="scientific">Herbidospora galbida</name>
    <dbReference type="NCBI Taxonomy" id="2575442"/>
    <lineage>
        <taxon>Bacteria</taxon>
        <taxon>Bacillati</taxon>
        <taxon>Actinomycetota</taxon>
        <taxon>Actinomycetes</taxon>
        <taxon>Streptosporangiales</taxon>
        <taxon>Streptosporangiaceae</taxon>
        <taxon>Herbidospora</taxon>
    </lineage>
</organism>
<dbReference type="PANTHER" id="PTHR48050">
    <property type="entry name" value="STEROL 3-BETA-GLUCOSYLTRANSFERASE"/>
    <property type="match status" value="1"/>
</dbReference>
<dbReference type="Gene3D" id="3.40.50.2000">
    <property type="entry name" value="Glycogen Phosphorylase B"/>
    <property type="match status" value="2"/>
</dbReference>
<dbReference type="OrthoDB" id="5488434at2"/>
<dbReference type="Proteomes" id="UP000308705">
    <property type="component" value="Unassembled WGS sequence"/>
</dbReference>
<dbReference type="Pfam" id="PF06722">
    <property type="entry name" value="EryCIII-like_C"/>
    <property type="match status" value="1"/>
</dbReference>
<dbReference type="EMBL" id="SZQA01000048">
    <property type="protein sequence ID" value="TKK81102.1"/>
    <property type="molecule type" value="Genomic_DNA"/>
</dbReference>
<proteinExistence type="predicted"/>
<dbReference type="GO" id="GO:0008194">
    <property type="term" value="F:UDP-glycosyltransferase activity"/>
    <property type="evidence" value="ECO:0007669"/>
    <property type="project" value="InterPro"/>
</dbReference>
<feature type="domain" description="Erythromycin biosynthesis protein CIII-like C-terminal" evidence="3">
    <location>
        <begin position="290"/>
        <end position="356"/>
    </location>
</feature>
<evidence type="ECO:0000313" key="5">
    <source>
        <dbReference type="Proteomes" id="UP000308705"/>
    </source>
</evidence>
<dbReference type="AlphaFoldDB" id="A0A4U3LZ31"/>
<reference evidence="4 5" key="1">
    <citation type="submission" date="2019-04" db="EMBL/GenBank/DDBJ databases">
        <title>Herbidospora sp. NEAU-GS14.nov., a novel actinomycete isolated from soil.</title>
        <authorList>
            <person name="Han L."/>
        </authorList>
    </citation>
    <scope>NUCLEOTIDE SEQUENCE [LARGE SCALE GENOMIC DNA]</scope>
    <source>
        <strain evidence="4 5">NEAU-GS14</strain>
    </source>
</reference>
<evidence type="ECO:0000256" key="1">
    <source>
        <dbReference type="SAM" id="MobiDB-lite"/>
    </source>
</evidence>
<dbReference type="InterPro" id="IPR010610">
    <property type="entry name" value="EryCIII-like_C"/>
</dbReference>
<evidence type="ECO:0000313" key="4">
    <source>
        <dbReference type="EMBL" id="TKK81102.1"/>
    </source>
</evidence>
<dbReference type="PANTHER" id="PTHR48050:SF13">
    <property type="entry name" value="STEROL 3-BETA-GLUCOSYLTRANSFERASE UGT80A2"/>
    <property type="match status" value="1"/>
</dbReference>
<evidence type="ECO:0000259" key="2">
    <source>
        <dbReference type="Pfam" id="PF03033"/>
    </source>
</evidence>
<dbReference type="SUPFAM" id="SSF53756">
    <property type="entry name" value="UDP-Glycosyltransferase/glycogen phosphorylase"/>
    <property type="match status" value="1"/>
</dbReference>
<dbReference type="GO" id="GO:0033072">
    <property type="term" value="P:vancomycin biosynthetic process"/>
    <property type="evidence" value="ECO:0007669"/>
    <property type="project" value="UniProtKB-ARBA"/>
</dbReference>
<dbReference type="GO" id="GO:0016758">
    <property type="term" value="F:hexosyltransferase activity"/>
    <property type="evidence" value="ECO:0007669"/>
    <property type="project" value="InterPro"/>
</dbReference>
<sequence>MQGNRNFHAQLTVSRNSGRRAGGVPRIIAVTHGTDGDVMPFVRLGSELRRQGHEVTLITHEPYRAAAAGLDFTAIDTAEQFARHQADTAQLMDTRGGLGWLAFYERNGLFEQLSFEVKAIAERHQPGRTVLVGRHTSALSVRFAAELLGCPVAWVAVSPIQVMGARLAAHMYATELAEGFQSVRDDLGLPPIADWHGWFAGATMDIGLWPRWFDQAGAKSPARFELAGFAVPDAASRETFSDDVVADRPVLVSGGTGRMLNEAFYASALKAVEGFPAVVVTPYPELLPAPLPDGVRWFERLPFDQVVPKVRAVVHHGGIGTLTRALMAGTPQLVLADGADRPDNAARLAKLGLARWLPPGKWPQAGEQLRDLLTSGERPAAPEDLDPSAGITKAAALVASLLGPPRPARPVLTESQREALRRHLRKGSR</sequence>
<accession>A0A4U3LZ31</accession>
<dbReference type="InterPro" id="IPR004276">
    <property type="entry name" value="GlycoTrans_28_N"/>
</dbReference>
<dbReference type="InterPro" id="IPR002213">
    <property type="entry name" value="UDP_glucos_trans"/>
</dbReference>
<evidence type="ECO:0000259" key="3">
    <source>
        <dbReference type="Pfam" id="PF06722"/>
    </source>
</evidence>